<dbReference type="Proteomes" id="UP000699042">
    <property type="component" value="Unassembled WGS sequence"/>
</dbReference>
<organism evidence="1 2">
    <name type="scientific">Colletotrichum scovillei</name>
    <dbReference type="NCBI Taxonomy" id="1209932"/>
    <lineage>
        <taxon>Eukaryota</taxon>
        <taxon>Fungi</taxon>
        <taxon>Dikarya</taxon>
        <taxon>Ascomycota</taxon>
        <taxon>Pezizomycotina</taxon>
        <taxon>Sordariomycetes</taxon>
        <taxon>Hypocreomycetidae</taxon>
        <taxon>Glomerellales</taxon>
        <taxon>Glomerellaceae</taxon>
        <taxon>Colletotrichum</taxon>
        <taxon>Colletotrichum acutatum species complex</taxon>
    </lineage>
</organism>
<proteinExistence type="predicted"/>
<protein>
    <submittedName>
        <fullName evidence="1">Uncharacterized protein</fullName>
    </submittedName>
</protein>
<keyword evidence="2" id="KW-1185">Reference proteome</keyword>
<comment type="caution">
    <text evidence="1">The sequence shown here is derived from an EMBL/GenBank/DDBJ whole genome shotgun (WGS) entry which is preliminary data.</text>
</comment>
<sequence length="64" mass="6766">MSWIASLASTSNVVPIVYGQLHGIRYLTVYSGQRSISSVVEAIKLGSLVATSGSCSVTVDTKLY</sequence>
<dbReference type="AlphaFoldDB" id="A0A9P7UHY1"/>
<evidence type="ECO:0000313" key="2">
    <source>
        <dbReference type="Proteomes" id="UP000699042"/>
    </source>
</evidence>
<name>A0A9P7UHY1_9PEZI</name>
<reference evidence="1" key="1">
    <citation type="submission" date="2021-05" db="EMBL/GenBank/DDBJ databases">
        <title>Comparative genomics of three Colletotrichum scovillei strains and genetic complementation revealed genes involved fungal growth and virulence on chili pepper.</title>
        <authorList>
            <person name="Hsieh D.-K."/>
            <person name="Chuang S.-C."/>
            <person name="Chen C.-Y."/>
            <person name="Chao Y.-T."/>
            <person name="Lu M.-Y.J."/>
            <person name="Lee M.-H."/>
            <person name="Shih M.-C."/>
        </authorList>
    </citation>
    <scope>NUCLEOTIDE SEQUENCE</scope>
    <source>
        <strain evidence="1">Coll-153</strain>
    </source>
</reference>
<accession>A0A9P7UHY1</accession>
<evidence type="ECO:0000313" key="1">
    <source>
        <dbReference type="EMBL" id="KAG7057820.1"/>
    </source>
</evidence>
<dbReference type="EMBL" id="JAESDN010000001">
    <property type="protein sequence ID" value="KAG7057820.1"/>
    <property type="molecule type" value="Genomic_DNA"/>
</dbReference>
<gene>
    <name evidence="1" type="ORF">JMJ77_005202</name>
</gene>